<dbReference type="EMBL" id="JBBPBN010000034">
    <property type="protein sequence ID" value="KAK9003147.1"/>
    <property type="molecule type" value="Genomic_DNA"/>
</dbReference>
<evidence type="ECO:0000313" key="3">
    <source>
        <dbReference type="Proteomes" id="UP001396334"/>
    </source>
</evidence>
<proteinExistence type="predicted"/>
<keyword evidence="3" id="KW-1185">Reference proteome</keyword>
<evidence type="ECO:0000256" key="1">
    <source>
        <dbReference type="SAM" id="MobiDB-lite"/>
    </source>
</evidence>
<evidence type="ECO:0000313" key="2">
    <source>
        <dbReference type="EMBL" id="KAK9003147.1"/>
    </source>
</evidence>
<dbReference type="Proteomes" id="UP001396334">
    <property type="component" value="Unassembled WGS sequence"/>
</dbReference>
<reference evidence="2 3" key="1">
    <citation type="journal article" date="2024" name="G3 (Bethesda)">
        <title>Genome assembly of Hibiscus sabdariffa L. provides insights into metabolisms of medicinal natural products.</title>
        <authorList>
            <person name="Kim T."/>
        </authorList>
    </citation>
    <scope>NUCLEOTIDE SEQUENCE [LARGE SCALE GENOMIC DNA]</scope>
    <source>
        <strain evidence="2">TK-2024</strain>
        <tissue evidence="2">Old leaves</tissue>
    </source>
</reference>
<protein>
    <submittedName>
        <fullName evidence="2">Uncharacterized protein</fullName>
    </submittedName>
</protein>
<comment type="caution">
    <text evidence="2">The sequence shown here is derived from an EMBL/GenBank/DDBJ whole genome shotgun (WGS) entry which is preliminary data.</text>
</comment>
<name>A0ABR2QR73_9ROSI</name>
<accession>A0ABR2QR73</accession>
<organism evidence="2 3">
    <name type="scientific">Hibiscus sabdariffa</name>
    <name type="common">roselle</name>
    <dbReference type="NCBI Taxonomy" id="183260"/>
    <lineage>
        <taxon>Eukaryota</taxon>
        <taxon>Viridiplantae</taxon>
        <taxon>Streptophyta</taxon>
        <taxon>Embryophyta</taxon>
        <taxon>Tracheophyta</taxon>
        <taxon>Spermatophyta</taxon>
        <taxon>Magnoliopsida</taxon>
        <taxon>eudicotyledons</taxon>
        <taxon>Gunneridae</taxon>
        <taxon>Pentapetalae</taxon>
        <taxon>rosids</taxon>
        <taxon>malvids</taxon>
        <taxon>Malvales</taxon>
        <taxon>Malvaceae</taxon>
        <taxon>Malvoideae</taxon>
        <taxon>Hibiscus</taxon>
    </lineage>
</organism>
<feature type="compositionally biased region" description="Low complexity" evidence="1">
    <location>
        <begin position="8"/>
        <end position="94"/>
    </location>
</feature>
<sequence length="175" mass="17917">MAIIGTFSTDSSPSPATPKASSPSKSPSSSSSVVASPKSSEAPKSSSSSTSTKIHKSNSPSFSSSNSDGGAPNSSPSGSPSSSSFSLGPSKSNNQKTKKGSSHDSKSPKEVSFPPLPTIINELFDSLSHSPKSKDVDSENLRYSEDSLTPALSNVDVIKATSAIGVAIVVRFFLF</sequence>
<feature type="region of interest" description="Disordered" evidence="1">
    <location>
        <begin position="1"/>
        <end position="116"/>
    </location>
</feature>
<gene>
    <name evidence="2" type="ORF">V6N11_060714</name>
</gene>